<name>A0A3S5AUF5_9PLAT</name>
<dbReference type="Proteomes" id="UP000784294">
    <property type="component" value="Unassembled WGS sequence"/>
</dbReference>
<proteinExistence type="predicted"/>
<evidence type="ECO:0000313" key="1">
    <source>
        <dbReference type="EMBL" id="VEL32305.1"/>
    </source>
</evidence>
<evidence type="ECO:0000313" key="2">
    <source>
        <dbReference type="Proteomes" id="UP000784294"/>
    </source>
</evidence>
<comment type="caution">
    <text evidence="1">The sequence shown here is derived from an EMBL/GenBank/DDBJ whole genome shotgun (WGS) entry which is preliminary data.</text>
</comment>
<organism evidence="1 2">
    <name type="scientific">Protopolystoma xenopodis</name>
    <dbReference type="NCBI Taxonomy" id="117903"/>
    <lineage>
        <taxon>Eukaryota</taxon>
        <taxon>Metazoa</taxon>
        <taxon>Spiralia</taxon>
        <taxon>Lophotrochozoa</taxon>
        <taxon>Platyhelminthes</taxon>
        <taxon>Monogenea</taxon>
        <taxon>Polyopisthocotylea</taxon>
        <taxon>Polystomatidea</taxon>
        <taxon>Polystomatidae</taxon>
        <taxon>Protopolystoma</taxon>
    </lineage>
</organism>
<reference evidence="1" key="1">
    <citation type="submission" date="2018-11" db="EMBL/GenBank/DDBJ databases">
        <authorList>
            <consortium name="Pathogen Informatics"/>
        </authorList>
    </citation>
    <scope>NUCLEOTIDE SEQUENCE</scope>
</reference>
<dbReference type="AlphaFoldDB" id="A0A3S5AUF5"/>
<protein>
    <submittedName>
        <fullName evidence="1">Uncharacterized protein</fullName>
    </submittedName>
</protein>
<accession>A0A3S5AUF5</accession>
<sequence length="70" mass="7356">MSDHSQQMQTTTTTAATHTAGCLIQLPDGRFVMQAPAGPAAASGLSTAGPMFLQAQQTQVILCFITLYLD</sequence>
<gene>
    <name evidence="1" type="ORF">PXEA_LOCUS25745</name>
</gene>
<dbReference type="EMBL" id="CAAALY010132780">
    <property type="protein sequence ID" value="VEL32305.1"/>
    <property type="molecule type" value="Genomic_DNA"/>
</dbReference>
<keyword evidence="2" id="KW-1185">Reference proteome</keyword>